<reference evidence="2 3" key="1">
    <citation type="submission" date="2014-10" db="EMBL/GenBank/DDBJ databases">
        <title>Kaistella jeonii genome.</title>
        <authorList>
            <person name="Clayton J.T."/>
            <person name="Newman J.D."/>
        </authorList>
    </citation>
    <scope>NUCLEOTIDE SEQUENCE [LARGE SCALE GENOMIC DNA]</scope>
    <source>
        <strain evidence="2 3">DSM 17048</strain>
    </source>
</reference>
<evidence type="ECO:0008006" key="4">
    <source>
        <dbReference type="Google" id="ProtNLM"/>
    </source>
</evidence>
<keyword evidence="1" id="KW-0175">Coiled coil</keyword>
<protein>
    <recommendedName>
        <fullName evidence="4">3-oxoacyl-ACP synthase</fullName>
    </recommendedName>
</protein>
<dbReference type="AlphaFoldDB" id="A0A0C1D356"/>
<dbReference type="STRING" id="266749.SAMN05421876_11144"/>
<proteinExistence type="predicted"/>
<dbReference type="RefSeq" id="WP_039353526.1">
    <property type="nucleotide sequence ID" value="NZ_FOLA01000011.1"/>
</dbReference>
<dbReference type="OrthoDB" id="667380at2"/>
<dbReference type="EMBL" id="JSYL01000009">
    <property type="protein sequence ID" value="KIA88225.1"/>
    <property type="molecule type" value="Genomic_DNA"/>
</dbReference>
<feature type="coiled-coil region" evidence="1">
    <location>
        <begin position="11"/>
        <end position="67"/>
    </location>
</feature>
<comment type="caution">
    <text evidence="2">The sequence shown here is derived from an EMBL/GenBank/DDBJ whole genome shotgun (WGS) entry which is preliminary data.</text>
</comment>
<keyword evidence="3" id="KW-1185">Reference proteome</keyword>
<gene>
    <name evidence="2" type="ORF">OA86_11935</name>
</gene>
<dbReference type="Proteomes" id="UP000031473">
    <property type="component" value="Unassembled WGS sequence"/>
</dbReference>
<accession>A0A0C1D356</accession>
<evidence type="ECO:0000313" key="2">
    <source>
        <dbReference type="EMBL" id="KIA88225.1"/>
    </source>
</evidence>
<evidence type="ECO:0000256" key="1">
    <source>
        <dbReference type="SAM" id="Coils"/>
    </source>
</evidence>
<evidence type="ECO:0000313" key="3">
    <source>
        <dbReference type="Proteomes" id="UP000031473"/>
    </source>
</evidence>
<organism evidence="2 3">
    <name type="scientific">Kaistella jeonii</name>
    <dbReference type="NCBI Taxonomy" id="266749"/>
    <lineage>
        <taxon>Bacteria</taxon>
        <taxon>Pseudomonadati</taxon>
        <taxon>Bacteroidota</taxon>
        <taxon>Flavobacteriia</taxon>
        <taxon>Flavobacteriales</taxon>
        <taxon>Weeksellaceae</taxon>
        <taxon>Chryseobacterium group</taxon>
        <taxon>Kaistella</taxon>
    </lineage>
</organism>
<name>A0A0C1D356_9FLAO</name>
<sequence length="146" mass="16623">MNKSEILKIVQEKLSEKIATLERMIAETRASNNETKSSMGDKYETTREMVQQEINNLQIQLNENVRAKNSLTFVNTNLHQTIGLGSLVQTDKGFFYIAVSLGEIIFNEKKIFVISTESPLGKVLFNKNKGDEISLNNTKQIIKNLW</sequence>